<dbReference type="Gene3D" id="1.10.1740.10">
    <property type="match status" value="1"/>
</dbReference>
<reference evidence="8 9" key="1">
    <citation type="journal article" date="2024" name="Arch. Microbiol.">
        <title>Corallococcus caeni sp. nov., a novel myxobacterium isolated from activated sludge.</title>
        <authorList>
            <person name="Tomita S."/>
            <person name="Nakai R."/>
            <person name="Kuroda K."/>
            <person name="Kurashita H."/>
            <person name="Hatamoto M."/>
            <person name="Yamaguchi T."/>
            <person name="Narihiro T."/>
        </authorList>
    </citation>
    <scope>NUCLEOTIDE SEQUENCE [LARGE SCALE GENOMIC DNA]</scope>
    <source>
        <strain evidence="8 9">NO1</strain>
    </source>
</reference>
<dbReference type="CDD" id="cd06171">
    <property type="entry name" value="Sigma70_r4"/>
    <property type="match status" value="1"/>
</dbReference>
<dbReference type="Pfam" id="PF04542">
    <property type="entry name" value="Sigma70_r2"/>
    <property type="match status" value="1"/>
</dbReference>
<keyword evidence="4" id="KW-0238">DNA-binding</keyword>
<dbReference type="PANTHER" id="PTHR43133">
    <property type="entry name" value="RNA POLYMERASE ECF-TYPE SIGMA FACTO"/>
    <property type="match status" value="1"/>
</dbReference>
<dbReference type="SUPFAM" id="SSF88659">
    <property type="entry name" value="Sigma3 and sigma4 domains of RNA polymerase sigma factors"/>
    <property type="match status" value="1"/>
</dbReference>
<accession>A0ABQ6R538</accession>
<keyword evidence="9" id="KW-1185">Reference proteome</keyword>
<proteinExistence type="inferred from homology"/>
<comment type="similarity">
    <text evidence="1">Belongs to the sigma-70 factor family. ECF subfamily.</text>
</comment>
<dbReference type="InterPro" id="IPR013325">
    <property type="entry name" value="RNA_pol_sigma_r2"/>
</dbReference>
<keyword evidence="3" id="KW-0731">Sigma factor</keyword>
<protein>
    <submittedName>
        <fullName evidence="8">Sigma-70 family RNA polymerase sigma factor</fullName>
    </submittedName>
</protein>
<dbReference type="InterPro" id="IPR013324">
    <property type="entry name" value="RNA_pol_sigma_r3/r4-like"/>
</dbReference>
<evidence type="ECO:0000259" key="7">
    <source>
        <dbReference type="Pfam" id="PF08281"/>
    </source>
</evidence>
<dbReference type="SUPFAM" id="SSF88946">
    <property type="entry name" value="Sigma2 domain of RNA polymerase sigma factors"/>
    <property type="match status" value="1"/>
</dbReference>
<organism evidence="8 9">
    <name type="scientific">Corallococcus caeni</name>
    <dbReference type="NCBI Taxonomy" id="3082388"/>
    <lineage>
        <taxon>Bacteria</taxon>
        <taxon>Pseudomonadati</taxon>
        <taxon>Myxococcota</taxon>
        <taxon>Myxococcia</taxon>
        <taxon>Myxococcales</taxon>
        <taxon>Cystobacterineae</taxon>
        <taxon>Myxococcaceae</taxon>
        <taxon>Corallococcus</taxon>
    </lineage>
</organism>
<sequence length="223" mass="25276">MGLGREARVSPGGVLDVGQQALAAKAAADPRREAARREEQALLVRLRRGDPEAFESLVREHQDRLYDFCFRMVGDREEAHDLVQEIFVSVHQNVRRFREDARLSTWLFRISKNHCLNRLKYLQRRGRGRSEVYDEVSAAAIAEGGGAPPQPDAALDVARERARVQRAISQLDPDARMLVALRDIEGLSYDEIVDITELPEGTVKSRLHRAREKLADLLGRFEP</sequence>
<name>A0ABQ6R538_9BACT</name>
<dbReference type="Pfam" id="PF08281">
    <property type="entry name" value="Sigma70_r4_2"/>
    <property type="match status" value="1"/>
</dbReference>
<dbReference type="EMBL" id="BTTX01000011">
    <property type="protein sequence ID" value="GMU11212.1"/>
    <property type="molecule type" value="Genomic_DNA"/>
</dbReference>
<dbReference type="InterPro" id="IPR039425">
    <property type="entry name" value="RNA_pol_sigma-70-like"/>
</dbReference>
<keyword evidence="5" id="KW-0804">Transcription</keyword>
<evidence type="ECO:0000256" key="4">
    <source>
        <dbReference type="ARBA" id="ARBA00023125"/>
    </source>
</evidence>
<evidence type="ECO:0000313" key="8">
    <source>
        <dbReference type="EMBL" id="GMU11212.1"/>
    </source>
</evidence>
<evidence type="ECO:0000259" key="6">
    <source>
        <dbReference type="Pfam" id="PF04542"/>
    </source>
</evidence>
<gene>
    <name evidence="8" type="ORF">ASNO1_74660</name>
</gene>
<feature type="domain" description="RNA polymerase sigma factor 70 region 4 type 2" evidence="7">
    <location>
        <begin position="162"/>
        <end position="214"/>
    </location>
</feature>
<keyword evidence="2" id="KW-0805">Transcription regulation</keyword>
<dbReference type="NCBIfam" id="TIGR02937">
    <property type="entry name" value="sigma70-ECF"/>
    <property type="match status" value="1"/>
</dbReference>
<dbReference type="Proteomes" id="UP001342631">
    <property type="component" value="Unassembled WGS sequence"/>
</dbReference>
<dbReference type="PANTHER" id="PTHR43133:SF8">
    <property type="entry name" value="RNA POLYMERASE SIGMA FACTOR HI_1459-RELATED"/>
    <property type="match status" value="1"/>
</dbReference>
<dbReference type="InterPro" id="IPR007627">
    <property type="entry name" value="RNA_pol_sigma70_r2"/>
</dbReference>
<evidence type="ECO:0000256" key="1">
    <source>
        <dbReference type="ARBA" id="ARBA00010641"/>
    </source>
</evidence>
<dbReference type="Gene3D" id="1.10.10.10">
    <property type="entry name" value="Winged helix-like DNA-binding domain superfamily/Winged helix DNA-binding domain"/>
    <property type="match status" value="1"/>
</dbReference>
<evidence type="ECO:0000313" key="9">
    <source>
        <dbReference type="Proteomes" id="UP001342631"/>
    </source>
</evidence>
<evidence type="ECO:0000256" key="5">
    <source>
        <dbReference type="ARBA" id="ARBA00023163"/>
    </source>
</evidence>
<feature type="domain" description="RNA polymerase sigma-70 region 2" evidence="6">
    <location>
        <begin position="57"/>
        <end position="124"/>
    </location>
</feature>
<evidence type="ECO:0000256" key="3">
    <source>
        <dbReference type="ARBA" id="ARBA00023082"/>
    </source>
</evidence>
<comment type="caution">
    <text evidence="8">The sequence shown here is derived from an EMBL/GenBank/DDBJ whole genome shotgun (WGS) entry which is preliminary data.</text>
</comment>
<dbReference type="InterPro" id="IPR014284">
    <property type="entry name" value="RNA_pol_sigma-70_dom"/>
</dbReference>
<evidence type="ECO:0000256" key="2">
    <source>
        <dbReference type="ARBA" id="ARBA00023015"/>
    </source>
</evidence>
<dbReference type="InterPro" id="IPR013249">
    <property type="entry name" value="RNA_pol_sigma70_r4_t2"/>
</dbReference>
<dbReference type="InterPro" id="IPR036388">
    <property type="entry name" value="WH-like_DNA-bd_sf"/>
</dbReference>